<dbReference type="EMBL" id="ABCS01000049">
    <property type="protein sequence ID" value="EDM77268.1"/>
    <property type="molecule type" value="Genomic_DNA"/>
</dbReference>
<accession>A6GA55</accession>
<dbReference type="eggNOG" id="COG1396">
    <property type="taxonomic scope" value="Bacteria"/>
</dbReference>
<gene>
    <name evidence="2" type="ORF">PPSIR1_17450</name>
</gene>
<dbReference type="Gene3D" id="3.30.450.180">
    <property type="match status" value="1"/>
</dbReference>
<dbReference type="PANTHER" id="PTHR35010:SF4">
    <property type="entry name" value="BLL5781 PROTEIN"/>
    <property type="match status" value="1"/>
</dbReference>
<evidence type="ECO:0000313" key="3">
    <source>
        <dbReference type="Proteomes" id="UP000005801"/>
    </source>
</evidence>
<evidence type="ECO:0000313" key="2">
    <source>
        <dbReference type="EMBL" id="EDM77268.1"/>
    </source>
</evidence>
<dbReference type="STRING" id="391625.PPSIR1_17450"/>
<dbReference type="PROSITE" id="PS50943">
    <property type="entry name" value="HTH_CROC1"/>
    <property type="match status" value="1"/>
</dbReference>
<dbReference type="SUPFAM" id="SSF47413">
    <property type="entry name" value="lambda repressor-like DNA-binding domains"/>
    <property type="match status" value="1"/>
</dbReference>
<dbReference type="InterPro" id="IPR041413">
    <property type="entry name" value="MLTR_LBD"/>
</dbReference>
<dbReference type="PANTHER" id="PTHR35010">
    <property type="entry name" value="BLL4672 PROTEIN-RELATED"/>
    <property type="match status" value="1"/>
</dbReference>
<proteinExistence type="predicted"/>
<dbReference type="GO" id="GO:0003677">
    <property type="term" value="F:DNA binding"/>
    <property type="evidence" value="ECO:0007669"/>
    <property type="project" value="InterPro"/>
</dbReference>
<name>A6GA55_9BACT</name>
<organism evidence="2 3">
    <name type="scientific">Plesiocystis pacifica SIR-1</name>
    <dbReference type="NCBI Taxonomy" id="391625"/>
    <lineage>
        <taxon>Bacteria</taxon>
        <taxon>Pseudomonadati</taxon>
        <taxon>Myxococcota</taxon>
        <taxon>Polyangia</taxon>
        <taxon>Nannocystales</taxon>
        <taxon>Nannocystaceae</taxon>
        <taxon>Plesiocystis</taxon>
    </lineage>
</organism>
<dbReference type="Pfam" id="PF13560">
    <property type="entry name" value="HTH_31"/>
    <property type="match status" value="1"/>
</dbReference>
<dbReference type="InterPro" id="IPR001387">
    <property type="entry name" value="Cro/C1-type_HTH"/>
</dbReference>
<dbReference type="SMART" id="SM00530">
    <property type="entry name" value="HTH_XRE"/>
    <property type="match status" value="2"/>
</dbReference>
<sequence>MPDVTLSPFGERLRAWRKRRGLSQMDLAIEADSTPRYISFIETGRSRPGRELVLRLVEALQLSLRDGNALLMAAGLRPVYTEHDLDAEAMRPVREIVERVLENHEPYPAFVFAPGLRVLRTNRTGERLFPGMTQLEPAQLIALWCSPQPGVPEAEVRAAAYQVVAVLRRELFAHPHPDIPALLEQAESLAKALGPAPPALDVLERDEVVMGGTVRLAPGREVPTIATVLRFDKPLDVTVAELRVELIFPADDEADAFFRSLGSAAS</sequence>
<reference evidence="2 3" key="1">
    <citation type="submission" date="2007-06" db="EMBL/GenBank/DDBJ databases">
        <authorList>
            <person name="Shimkets L."/>
            <person name="Ferriera S."/>
            <person name="Johnson J."/>
            <person name="Kravitz S."/>
            <person name="Beeson K."/>
            <person name="Sutton G."/>
            <person name="Rogers Y.-H."/>
            <person name="Friedman R."/>
            <person name="Frazier M."/>
            <person name="Venter J.C."/>
        </authorList>
    </citation>
    <scope>NUCLEOTIDE SEQUENCE [LARGE SCALE GENOMIC DNA]</scope>
    <source>
        <strain evidence="2 3">SIR-1</strain>
    </source>
</reference>
<dbReference type="Proteomes" id="UP000005801">
    <property type="component" value="Unassembled WGS sequence"/>
</dbReference>
<dbReference type="OrthoDB" id="9785973at2"/>
<protein>
    <submittedName>
        <fullName evidence="2">Transcriptional regulator, XRE family protein</fullName>
    </submittedName>
</protein>
<comment type="caution">
    <text evidence="2">The sequence shown here is derived from an EMBL/GenBank/DDBJ whole genome shotgun (WGS) entry which is preliminary data.</text>
</comment>
<feature type="domain" description="HTH cro/C1-type" evidence="1">
    <location>
        <begin position="13"/>
        <end position="67"/>
    </location>
</feature>
<dbReference type="Pfam" id="PF17765">
    <property type="entry name" value="MLTR_LBD"/>
    <property type="match status" value="1"/>
</dbReference>
<keyword evidence="3" id="KW-1185">Reference proteome</keyword>
<dbReference type="RefSeq" id="WP_006973597.1">
    <property type="nucleotide sequence ID" value="NZ_ABCS01000049.1"/>
</dbReference>
<evidence type="ECO:0000259" key="1">
    <source>
        <dbReference type="PROSITE" id="PS50943"/>
    </source>
</evidence>
<dbReference type="CDD" id="cd00093">
    <property type="entry name" value="HTH_XRE"/>
    <property type="match status" value="1"/>
</dbReference>
<dbReference type="InterPro" id="IPR010982">
    <property type="entry name" value="Lambda_DNA-bd_dom_sf"/>
</dbReference>
<dbReference type="AlphaFoldDB" id="A6GA55"/>
<dbReference type="Gene3D" id="1.10.260.40">
    <property type="entry name" value="lambda repressor-like DNA-binding domains"/>
    <property type="match status" value="1"/>
</dbReference>